<feature type="compositionally biased region" description="Basic and acidic residues" evidence="1">
    <location>
        <begin position="123"/>
        <end position="132"/>
    </location>
</feature>
<dbReference type="GO" id="GO:0000922">
    <property type="term" value="C:spindle pole"/>
    <property type="evidence" value="ECO:0007669"/>
    <property type="project" value="InterPro"/>
</dbReference>
<dbReference type="GeneID" id="17280173"/>
<keyword evidence="4" id="KW-1185">Reference proteome</keyword>
<proteinExistence type="predicted"/>
<dbReference type="InterPro" id="IPR044039">
    <property type="entry name" value="DUF5745"/>
</dbReference>
<dbReference type="KEGG" id="ehx:EMIHUDRAFT_111100"/>
<dbReference type="EnsemblProtists" id="EOD34902">
    <property type="protein sequence ID" value="EOD34902"/>
    <property type="gene ID" value="EMIHUDRAFT_111100"/>
</dbReference>
<reference evidence="4" key="1">
    <citation type="journal article" date="2013" name="Nature">
        <title>Pan genome of the phytoplankton Emiliania underpins its global distribution.</title>
        <authorList>
            <person name="Read B.A."/>
            <person name="Kegel J."/>
            <person name="Klute M.J."/>
            <person name="Kuo A."/>
            <person name="Lefebvre S.C."/>
            <person name="Maumus F."/>
            <person name="Mayer C."/>
            <person name="Miller J."/>
            <person name="Monier A."/>
            <person name="Salamov A."/>
            <person name="Young J."/>
            <person name="Aguilar M."/>
            <person name="Claverie J.M."/>
            <person name="Frickenhaus S."/>
            <person name="Gonzalez K."/>
            <person name="Herman E.K."/>
            <person name="Lin Y.C."/>
            <person name="Napier J."/>
            <person name="Ogata H."/>
            <person name="Sarno A.F."/>
            <person name="Shmutz J."/>
            <person name="Schroeder D."/>
            <person name="de Vargas C."/>
            <person name="Verret F."/>
            <person name="von Dassow P."/>
            <person name="Valentin K."/>
            <person name="Van de Peer Y."/>
            <person name="Wheeler G."/>
            <person name="Dacks J.B."/>
            <person name="Delwiche C.F."/>
            <person name="Dyhrman S.T."/>
            <person name="Glockner G."/>
            <person name="John U."/>
            <person name="Richards T."/>
            <person name="Worden A.Z."/>
            <person name="Zhang X."/>
            <person name="Grigoriev I.V."/>
            <person name="Allen A.E."/>
            <person name="Bidle K."/>
            <person name="Borodovsky M."/>
            <person name="Bowler C."/>
            <person name="Brownlee C."/>
            <person name="Cock J.M."/>
            <person name="Elias M."/>
            <person name="Gladyshev V.N."/>
            <person name="Groth M."/>
            <person name="Guda C."/>
            <person name="Hadaegh A."/>
            <person name="Iglesias-Rodriguez M.D."/>
            <person name="Jenkins J."/>
            <person name="Jones B.M."/>
            <person name="Lawson T."/>
            <person name="Leese F."/>
            <person name="Lindquist E."/>
            <person name="Lobanov A."/>
            <person name="Lomsadze A."/>
            <person name="Malik S.B."/>
            <person name="Marsh M.E."/>
            <person name="Mackinder L."/>
            <person name="Mock T."/>
            <person name="Mueller-Roeber B."/>
            <person name="Pagarete A."/>
            <person name="Parker M."/>
            <person name="Probert I."/>
            <person name="Quesneville H."/>
            <person name="Raines C."/>
            <person name="Rensing S.A."/>
            <person name="Riano-Pachon D.M."/>
            <person name="Richier S."/>
            <person name="Rokitta S."/>
            <person name="Shiraiwa Y."/>
            <person name="Soanes D.M."/>
            <person name="van der Giezen M."/>
            <person name="Wahlund T.M."/>
            <person name="Williams B."/>
            <person name="Wilson W."/>
            <person name="Wolfe G."/>
            <person name="Wurch L.L."/>
        </authorList>
    </citation>
    <scope>NUCLEOTIDE SEQUENCE</scope>
</reference>
<dbReference type="Proteomes" id="UP000013827">
    <property type="component" value="Unassembled WGS sequence"/>
</dbReference>
<evidence type="ECO:0000259" key="2">
    <source>
        <dbReference type="Pfam" id="PF19016"/>
    </source>
</evidence>
<dbReference type="HOGENOM" id="CLU_951356_0_0_1"/>
<accession>A0A0D3KGL7</accession>
<dbReference type="Pfam" id="PF19016">
    <property type="entry name" value="DUF5745"/>
    <property type="match status" value="1"/>
</dbReference>
<reference evidence="3" key="2">
    <citation type="submission" date="2024-10" db="UniProtKB">
        <authorList>
            <consortium name="EnsemblProtists"/>
        </authorList>
    </citation>
    <scope>IDENTIFICATION</scope>
</reference>
<dbReference type="PaxDb" id="2903-EOD34902"/>
<dbReference type="AlphaFoldDB" id="A0A0D3KGL7"/>
<dbReference type="PANTHER" id="PTHR22545">
    <property type="entry name" value="CENTROSOMAL PROTEIN OF 95 KDA"/>
    <property type="match status" value="1"/>
</dbReference>
<organism evidence="3 4">
    <name type="scientific">Emiliania huxleyi (strain CCMP1516)</name>
    <dbReference type="NCBI Taxonomy" id="280463"/>
    <lineage>
        <taxon>Eukaryota</taxon>
        <taxon>Haptista</taxon>
        <taxon>Haptophyta</taxon>
        <taxon>Prymnesiophyceae</taxon>
        <taxon>Isochrysidales</taxon>
        <taxon>Noelaerhabdaceae</taxon>
        <taxon>Emiliania</taxon>
    </lineage>
</organism>
<protein>
    <recommendedName>
        <fullName evidence="2">DUF5745 domain-containing protein</fullName>
    </recommendedName>
</protein>
<evidence type="ECO:0000313" key="3">
    <source>
        <dbReference type="EnsemblProtists" id="EOD34902"/>
    </source>
</evidence>
<feature type="region of interest" description="Disordered" evidence="1">
    <location>
        <begin position="118"/>
        <end position="141"/>
    </location>
</feature>
<evidence type="ECO:0000313" key="4">
    <source>
        <dbReference type="Proteomes" id="UP000013827"/>
    </source>
</evidence>
<sequence>MSTTQIALDRINAVLNAAGLDDTIFSLRDANSSLFLLLFKKLFARTLPGVQAAPVGEQEHAANYEVLLRAIGDDVLGMDLSHLSPTQLAAGELAPLCNLAEIFSELCGILLADEDALPPHHHSSPDEGRLEDGGYGGGLGGPKASIVRQQAAGLRRAERRQVAIGRSAERNAEWSERVHALRRERAHDDLEYRRLSAQALAAEKERLRLEHSTREEARRAAAAARRRRHEALDTFYADQLEMLHGELAREEAGLALRERASRSLELSIDAEARREQRALLQQLHDRRGASRLA</sequence>
<evidence type="ECO:0000256" key="1">
    <source>
        <dbReference type="SAM" id="MobiDB-lite"/>
    </source>
</evidence>
<dbReference type="GO" id="GO:0005813">
    <property type="term" value="C:centrosome"/>
    <property type="evidence" value="ECO:0007669"/>
    <property type="project" value="InterPro"/>
</dbReference>
<dbReference type="PANTHER" id="PTHR22545:SF0">
    <property type="entry name" value="CENTROSOMAL PROTEIN OF 95 KDA"/>
    <property type="match status" value="1"/>
</dbReference>
<feature type="domain" description="DUF5745" evidence="2">
    <location>
        <begin position="48"/>
        <end position="106"/>
    </location>
</feature>
<dbReference type="InterPro" id="IPR026619">
    <property type="entry name" value="CEP95"/>
</dbReference>
<dbReference type="RefSeq" id="XP_005787331.1">
    <property type="nucleotide sequence ID" value="XM_005787274.1"/>
</dbReference>
<name>A0A0D3KGL7_EMIH1</name>